<dbReference type="Pfam" id="PF14213">
    <property type="entry name" value="DUF4325"/>
    <property type="match status" value="1"/>
</dbReference>
<keyword evidence="3" id="KW-1185">Reference proteome</keyword>
<name>A0ABQ0E5V9_9BACT</name>
<evidence type="ECO:0000313" key="3">
    <source>
        <dbReference type="Proteomes" id="UP001628192"/>
    </source>
</evidence>
<evidence type="ECO:0000313" key="2">
    <source>
        <dbReference type="EMBL" id="GAB1253068.1"/>
    </source>
</evidence>
<dbReference type="InterPro" id="IPR025474">
    <property type="entry name" value="DUF4325"/>
</dbReference>
<dbReference type="Gene3D" id="3.30.565.10">
    <property type="entry name" value="Histidine kinase-like ATPase, C-terminal domain"/>
    <property type="match status" value="1"/>
</dbReference>
<evidence type="ECO:0000259" key="1">
    <source>
        <dbReference type="Pfam" id="PF14213"/>
    </source>
</evidence>
<dbReference type="EMBL" id="BAAFSG010000001">
    <property type="protein sequence ID" value="GAB1253068.1"/>
    <property type="molecule type" value="Genomic_DNA"/>
</dbReference>
<organism evidence="2 3">
    <name type="scientific">Desulfovibrio falkowii</name>
    <dbReference type="NCBI Taxonomy" id="3136602"/>
    <lineage>
        <taxon>Bacteria</taxon>
        <taxon>Pseudomonadati</taxon>
        <taxon>Thermodesulfobacteriota</taxon>
        <taxon>Desulfovibrionia</taxon>
        <taxon>Desulfovibrionales</taxon>
        <taxon>Desulfovibrionaceae</taxon>
        <taxon>Desulfovibrio</taxon>
    </lineage>
</organism>
<dbReference type="InterPro" id="IPR036890">
    <property type="entry name" value="HATPase_C_sf"/>
</dbReference>
<reference evidence="2 3" key="1">
    <citation type="journal article" date="2025" name="Int. J. Syst. Evol. Microbiol.">
        <title>Desulfovibrio falkowii sp. nov., Porphyromonas miyakawae sp. nov., Mediterraneibacter flintii sp. nov. and Owariibacterium komagatae gen. nov., sp. nov., isolated from human faeces.</title>
        <authorList>
            <person name="Hamaguchi T."/>
            <person name="Ohara M."/>
            <person name="Hisatomi A."/>
            <person name="Sekiguchi K."/>
            <person name="Takeda J.I."/>
            <person name="Ueyama J."/>
            <person name="Ito M."/>
            <person name="Nishiwaki H."/>
            <person name="Ogi T."/>
            <person name="Hirayama M."/>
            <person name="Ohkuma M."/>
            <person name="Sakamoto M."/>
            <person name="Ohno K."/>
        </authorList>
    </citation>
    <scope>NUCLEOTIDE SEQUENCE [LARGE SCALE GENOMIC DNA]</scope>
    <source>
        <strain evidence="2 3">13CB8C</strain>
    </source>
</reference>
<protein>
    <recommendedName>
        <fullName evidence="1">DUF4325 domain-containing protein</fullName>
    </recommendedName>
</protein>
<accession>A0ABQ0E5V9</accession>
<dbReference type="Proteomes" id="UP001628192">
    <property type="component" value="Unassembled WGS sequence"/>
</dbReference>
<dbReference type="RefSeq" id="WP_407844142.1">
    <property type="nucleotide sequence ID" value="NZ_BAAFSG010000001.1"/>
</dbReference>
<feature type="domain" description="DUF4325" evidence="1">
    <location>
        <begin position="344"/>
        <end position="400"/>
    </location>
</feature>
<gene>
    <name evidence="2" type="ORF">Defa_05550</name>
</gene>
<sequence length="413" mass="47703">MYTLTLPREFSFSIRGQVDFNHVLSFFDWDIKDSNVMIDISKCTRANYQALSLVISYIFYLKRQNKFVDVVRDRSIMNQGASKMWFKMNGDAWHRVLVGNEMFHPSYDKPLFALNSNIFSDAVGKIGEYTKYFGVNYENTLRYILAELFYNSIEHGKYFAKNLSIPPIVQYTWYRERNELHFIVTDLGVGIKKHLEQTYPVFDSDKEAILAAIKPNISGTFGVRDVYSSNNNAGMGLYISSNIIKRLNAEMYIVSKGGLVHISPQDVTSKSLVYNWPGTFVYFRIRLEKNADFTYESVLSELRSAADTEIEIQEANDQKNEFYLSVYNFFGKNAEDKHDAISYRDRHIVPAVKDGKVLKIDFKDVSHAPHSFLNALLATPVRILGMQAYKRIKIYNADPAIRDTIDYIFDENS</sequence>
<proteinExistence type="predicted"/>
<comment type="caution">
    <text evidence="2">The sequence shown here is derived from an EMBL/GenBank/DDBJ whole genome shotgun (WGS) entry which is preliminary data.</text>
</comment>
<dbReference type="SUPFAM" id="SSF55874">
    <property type="entry name" value="ATPase domain of HSP90 chaperone/DNA topoisomerase II/histidine kinase"/>
    <property type="match status" value="1"/>
</dbReference>